<dbReference type="Pfam" id="PF25780">
    <property type="entry name" value="TPR_IPO5"/>
    <property type="match status" value="1"/>
</dbReference>
<evidence type="ECO:0000313" key="10">
    <source>
        <dbReference type="Proteomes" id="UP001151518"/>
    </source>
</evidence>
<feature type="domain" description="TOG" evidence="8">
    <location>
        <begin position="345"/>
        <end position="595"/>
    </location>
</feature>
<dbReference type="EMBL" id="JANBTW010000072">
    <property type="protein sequence ID" value="KAJ2673093.1"/>
    <property type="molecule type" value="Genomic_DNA"/>
</dbReference>
<sequence length="1097" mass="121169">MSSFKDTAMLLKTLMSSLMSSDNDVRTQAESSLNNEWLAAQPQTLLGSLSFLVHQDSEAEARAFASILLRRIAFQNMPNPENKEDERSVWSAVPETVHQAVKIELLGALRDETDRGARHKLCDTISEVMNNEVEDDWPDLLPALYACAQDSNPLLRESAFRIFTSCAYLLTMQSAEAVNSAFAGAFQDSDPAVRLASLQAAVAYILANDLKPRLALAPMVPHMLGVLEPLYQSKDDSGLVDALTALMEAAEEAPKLFSSVLGNLIVFATNIGKDEELENTTRQTAVELLVTLAEAAPGMCRKNPQFCQLIVPVCMQMMSSIEDDDEWYTTDTLEDGDNEENYVFGEQTLDRLAIALGGKQLLPTAFNYIPQMLGSQEWNQRHAALMAISSIGEGCYKIMRSELQKILELIVPYFKDPHARVRYAVCNCVGQMATDFAPILQEKHHQLVLSNLIPAMDETATPRVQAHSAAAMVNFAEEATKLVLDPYLDTLFERLLSMLNSPKRYVQEQAITTIATIADNAKAKFNKYYSTIMPMLLNVLEQATDKEHRLLRGKAMECTTFIALAVGKEVFSPDIPRLVELLTRAQQSVTDSDDPQASYLQASWARLCKLMGPDFAPIMPVVMPSLIAAAKQQPDFAILEDDEDPETNYSAEDGWEFTNIGGQQIGIKTTALEEKYNAVELIISYAKDLGIGFLPYAAEILELIVPMFKFYFHEGVRTAAAAAVPPVLSAVKQSGDEAALRQVWSQICDKYIAVLGTEDDDTFTMQLFGSFSEAVEVVGVQSISAEQLQAFVAACVEQMNKYHKRMKDREAARAAEELDEDDEEQLAEEEMLEGLAIDEVSKALHSVFKTHGADFLPMFQNVLPVAHKYLQESDPAAQQWAICVFDDLVEYAGPSSSQYAGEFLKPIGHALRQTNAPDLRQAAAYGIGVMAQYGGDAYADFIINAALPIMLEALNKSNARDSENVYATENMVAAIAKILRFHSSKLPDAQGLLRTWFRSLPVCNDEDEAPATYEYLVQIINEQPDALLGGNDPQALRHLVKVVVEALAICDFSPELSQALVGIMQKTLLAFDDSTKASLWAEIPPEQQQALQTKGLI</sequence>
<dbReference type="InterPro" id="IPR011989">
    <property type="entry name" value="ARM-like"/>
</dbReference>
<protein>
    <submittedName>
        <fullName evidence="9">Importin subunit beta-3</fullName>
    </submittedName>
</protein>
<dbReference type="GO" id="GO:0005634">
    <property type="term" value="C:nucleus"/>
    <property type="evidence" value="ECO:0007669"/>
    <property type="project" value="UniProtKB-SubCell"/>
</dbReference>
<keyword evidence="6" id="KW-0653">Protein transport</keyword>
<dbReference type="InterPro" id="IPR041389">
    <property type="entry name" value="Importin_rep_6"/>
</dbReference>
<organism evidence="9 10">
    <name type="scientific">Coemansia spiralis</name>
    <dbReference type="NCBI Taxonomy" id="417178"/>
    <lineage>
        <taxon>Eukaryota</taxon>
        <taxon>Fungi</taxon>
        <taxon>Fungi incertae sedis</taxon>
        <taxon>Zoopagomycota</taxon>
        <taxon>Kickxellomycotina</taxon>
        <taxon>Kickxellomycetes</taxon>
        <taxon>Kickxellales</taxon>
        <taxon>Kickxellaceae</taxon>
        <taxon>Coemansia</taxon>
    </lineage>
</organism>
<dbReference type="SMART" id="SM01349">
    <property type="entry name" value="TOG"/>
    <property type="match status" value="1"/>
</dbReference>
<dbReference type="InterPro" id="IPR016024">
    <property type="entry name" value="ARM-type_fold"/>
</dbReference>
<comment type="subcellular location">
    <subcellularLocation>
        <location evidence="2">Cytoplasm</location>
    </subcellularLocation>
    <subcellularLocation>
        <location evidence="1">Nucleus</location>
    </subcellularLocation>
</comment>
<evidence type="ECO:0000256" key="5">
    <source>
        <dbReference type="ARBA" id="ARBA00022737"/>
    </source>
</evidence>
<name>A0A9W8G5B9_9FUNG</name>
<dbReference type="Gene3D" id="1.25.10.10">
    <property type="entry name" value="Leucine-rich Repeat Variant"/>
    <property type="match status" value="1"/>
</dbReference>
<dbReference type="SUPFAM" id="SSF48371">
    <property type="entry name" value="ARM repeat"/>
    <property type="match status" value="1"/>
</dbReference>
<evidence type="ECO:0000313" key="9">
    <source>
        <dbReference type="EMBL" id="KAJ2673093.1"/>
    </source>
</evidence>
<evidence type="ECO:0000256" key="1">
    <source>
        <dbReference type="ARBA" id="ARBA00004123"/>
    </source>
</evidence>
<dbReference type="InterPro" id="IPR041653">
    <property type="entry name" value="Importin_rep_4"/>
</dbReference>
<keyword evidence="7" id="KW-0539">Nucleus</keyword>
<evidence type="ECO:0000259" key="8">
    <source>
        <dbReference type="SMART" id="SM01349"/>
    </source>
</evidence>
<dbReference type="InterPro" id="IPR040122">
    <property type="entry name" value="Importin_beta"/>
</dbReference>
<proteinExistence type="predicted"/>
<dbReference type="InterPro" id="IPR057672">
    <property type="entry name" value="TPR_IPO4/5"/>
</dbReference>
<dbReference type="PANTHER" id="PTHR10527">
    <property type="entry name" value="IMPORTIN BETA"/>
    <property type="match status" value="1"/>
</dbReference>
<evidence type="ECO:0000256" key="4">
    <source>
        <dbReference type="ARBA" id="ARBA00022490"/>
    </source>
</evidence>
<keyword evidence="5" id="KW-0677">Repeat</keyword>
<dbReference type="Pfam" id="PF18829">
    <property type="entry name" value="Importin_rep_6"/>
    <property type="match status" value="1"/>
</dbReference>
<dbReference type="GO" id="GO:0006606">
    <property type="term" value="P:protein import into nucleus"/>
    <property type="evidence" value="ECO:0007669"/>
    <property type="project" value="InterPro"/>
</dbReference>
<keyword evidence="4" id="KW-0963">Cytoplasm</keyword>
<dbReference type="GO" id="GO:0005737">
    <property type="term" value="C:cytoplasm"/>
    <property type="evidence" value="ECO:0007669"/>
    <property type="project" value="UniProtKB-SubCell"/>
</dbReference>
<dbReference type="Pfam" id="PF13513">
    <property type="entry name" value="HEAT_EZ"/>
    <property type="match status" value="1"/>
</dbReference>
<dbReference type="Proteomes" id="UP001151518">
    <property type="component" value="Unassembled WGS sequence"/>
</dbReference>
<evidence type="ECO:0000256" key="7">
    <source>
        <dbReference type="ARBA" id="ARBA00023242"/>
    </source>
</evidence>
<dbReference type="AlphaFoldDB" id="A0A9W8G5B9"/>
<keyword evidence="3" id="KW-0813">Transport</keyword>
<comment type="caution">
    <text evidence="9">The sequence shown here is derived from an EMBL/GenBank/DDBJ whole genome shotgun (WGS) entry which is preliminary data.</text>
</comment>
<dbReference type="InterPro" id="IPR058584">
    <property type="entry name" value="IMB1_TNPO1-like_TPR"/>
</dbReference>
<evidence type="ECO:0000256" key="2">
    <source>
        <dbReference type="ARBA" id="ARBA00004496"/>
    </source>
</evidence>
<evidence type="ECO:0000256" key="6">
    <source>
        <dbReference type="ARBA" id="ARBA00022927"/>
    </source>
</evidence>
<accession>A0A9W8G5B9</accession>
<gene>
    <name evidence="9" type="primary">PSE1</name>
    <name evidence="9" type="ORF">GGI25_004846</name>
</gene>
<dbReference type="OrthoDB" id="543373at2759"/>
<dbReference type="InterPro" id="IPR034085">
    <property type="entry name" value="TOG"/>
</dbReference>
<reference evidence="9" key="1">
    <citation type="submission" date="2022-07" db="EMBL/GenBank/DDBJ databases">
        <title>Phylogenomic reconstructions and comparative analyses of Kickxellomycotina fungi.</title>
        <authorList>
            <person name="Reynolds N.K."/>
            <person name="Stajich J.E."/>
            <person name="Barry K."/>
            <person name="Grigoriev I.V."/>
            <person name="Crous P."/>
            <person name="Smith M.E."/>
        </authorList>
    </citation>
    <scope>NUCLEOTIDE SEQUENCE</scope>
    <source>
        <strain evidence="9">NRRL 3115</strain>
    </source>
</reference>
<dbReference type="Pfam" id="PF18808">
    <property type="entry name" value="Importin_rep_4"/>
    <property type="match status" value="1"/>
</dbReference>
<dbReference type="Pfam" id="PF25574">
    <property type="entry name" value="TPR_IMB1"/>
    <property type="match status" value="1"/>
</dbReference>
<evidence type="ECO:0000256" key="3">
    <source>
        <dbReference type="ARBA" id="ARBA00022448"/>
    </source>
</evidence>